<evidence type="ECO:0000313" key="2">
    <source>
        <dbReference type="Proteomes" id="UP000215335"/>
    </source>
</evidence>
<reference evidence="1 2" key="1">
    <citation type="journal article" date="2017" name="Curr. Biol.">
        <title>The Evolution of Venom by Co-option of Single-Copy Genes.</title>
        <authorList>
            <person name="Martinson E.O."/>
            <person name="Mrinalini"/>
            <person name="Kelkar Y.D."/>
            <person name="Chang C.H."/>
            <person name="Werren J.H."/>
        </authorList>
    </citation>
    <scope>NUCLEOTIDE SEQUENCE [LARGE SCALE GENOMIC DNA]</scope>
    <source>
        <strain evidence="1 2">Alberta</strain>
        <tissue evidence="1">Whole body</tissue>
    </source>
</reference>
<dbReference type="Proteomes" id="UP000215335">
    <property type="component" value="Unassembled WGS sequence"/>
</dbReference>
<sequence length="60" mass="6967">MDTSFTWNLEFYPIKNKLFMKLLPLINHELAELICVEMLSHRTEHSSARGISIDLKSSNC</sequence>
<organism evidence="1 2">
    <name type="scientific">Trichomalopsis sarcophagae</name>
    <dbReference type="NCBI Taxonomy" id="543379"/>
    <lineage>
        <taxon>Eukaryota</taxon>
        <taxon>Metazoa</taxon>
        <taxon>Ecdysozoa</taxon>
        <taxon>Arthropoda</taxon>
        <taxon>Hexapoda</taxon>
        <taxon>Insecta</taxon>
        <taxon>Pterygota</taxon>
        <taxon>Neoptera</taxon>
        <taxon>Endopterygota</taxon>
        <taxon>Hymenoptera</taxon>
        <taxon>Apocrita</taxon>
        <taxon>Proctotrupomorpha</taxon>
        <taxon>Chalcidoidea</taxon>
        <taxon>Pteromalidae</taxon>
        <taxon>Pteromalinae</taxon>
        <taxon>Trichomalopsis</taxon>
    </lineage>
</organism>
<protein>
    <submittedName>
        <fullName evidence="1">Uncharacterized protein</fullName>
    </submittedName>
</protein>
<proteinExistence type="predicted"/>
<name>A0A232FJS5_9HYME</name>
<comment type="caution">
    <text evidence="1">The sequence shown here is derived from an EMBL/GenBank/DDBJ whole genome shotgun (WGS) entry which is preliminary data.</text>
</comment>
<keyword evidence="2" id="KW-1185">Reference proteome</keyword>
<accession>A0A232FJS5</accession>
<evidence type="ECO:0000313" key="1">
    <source>
        <dbReference type="EMBL" id="OXU30981.1"/>
    </source>
</evidence>
<gene>
    <name evidence="1" type="ORF">TSAR_009746</name>
</gene>
<dbReference type="AlphaFoldDB" id="A0A232FJS5"/>
<dbReference type="EMBL" id="NNAY01000100">
    <property type="protein sequence ID" value="OXU30981.1"/>
    <property type="molecule type" value="Genomic_DNA"/>
</dbReference>